<feature type="chain" id="PRO_5038958608" description="Secreted protein" evidence="1">
    <location>
        <begin position="18"/>
        <end position="66"/>
    </location>
</feature>
<keyword evidence="1" id="KW-0732">Signal</keyword>
<evidence type="ECO:0008006" key="4">
    <source>
        <dbReference type="Google" id="ProtNLM"/>
    </source>
</evidence>
<dbReference type="AlphaFoldDB" id="U2R5E6"/>
<feature type="signal peptide" evidence="1">
    <location>
        <begin position="1"/>
        <end position="17"/>
    </location>
</feature>
<comment type="caution">
    <text evidence="2">The sequence shown here is derived from an EMBL/GenBank/DDBJ whole genome shotgun (WGS) entry which is preliminary data.</text>
</comment>
<reference evidence="2 3" key="1">
    <citation type="submission" date="2013-08" db="EMBL/GenBank/DDBJ databases">
        <authorList>
            <person name="Weinstock G."/>
            <person name="Sodergren E."/>
            <person name="Wylie T."/>
            <person name="Fulton L."/>
            <person name="Fulton R."/>
            <person name="Fronick C."/>
            <person name="O'Laughlin M."/>
            <person name="Godfrey J."/>
            <person name="Miner T."/>
            <person name="Herter B."/>
            <person name="Appelbaum E."/>
            <person name="Cordes M."/>
            <person name="Lek S."/>
            <person name="Wollam A."/>
            <person name="Pepin K.H."/>
            <person name="Palsikar V.B."/>
            <person name="Mitreva M."/>
            <person name="Wilson R.K."/>
        </authorList>
    </citation>
    <scope>NUCLEOTIDE SEQUENCE [LARGE SCALE GENOMIC DNA]</scope>
    <source>
        <strain evidence="2 3">ATCC 14665</strain>
    </source>
</reference>
<accession>U2R5E6</accession>
<dbReference type="Proteomes" id="UP000016605">
    <property type="component" value="Unassembled WGS sequence"/>
</dbReference>
<organism evidence="2 3">
    <name type="scientific">Leifsonia aquatica ATCC 14665</name>
    <dbReference type="NCBI Taxonomy" id="1358026"/>
    <lineage>
        <taxon>Bacteria</taxon>
        <taxon>Bacillati</taxon>
        <taxon>Actinomycetota</taxon>
        <taxon>Actinomycetes</taxon>
        <taxon>Micrococcales</taxon>
        <taxon>Microbacteriaceae</taxon>
        <taxon>Leifsonia</taxon>
    </lineage>
</organism>
<name>U2R5E6_LEIAQ</name>
<protein>
    <recommendedName>
        <fullName evidence="4">Secreted protein</fullName>
    </recommendedName>
</protein>
<sequence length="66" mass="6696">MVAMMPVATVMTATLMAQPPLRFLAGVFFTTAEEPVEAEPPDDEDAAGFAGAAARAAVLVRCGAAA</sequence>
<evidence type="ECO:0000313" key="2">
    <source>
        <dbReference type="EMBL" id="ERK70455.1"/>
    </source>
</evidence>
<evidence type="ECO:0000313" key="3">
    <source>
        <dbReference type="Proteomes" id="UP000016605"/>
    </source>
</evidence>
<gene>
    <name evidence="2" type="ORF">N136_03217</name>
</gene>
<proteinExistence type="predicted"/>
<dbReference type="HOGENOM" id="CLU_2837247_0_0_11"/>
<evidence type="ECO:0000256" key="1">
    <source>
        <dbReference type="SAM" id="SignalP"/>
    </source>
</evidence>
<feature type="non-terminal residue" evidence="2">
    <location>
        <position position="66"/>
    </location>
</feature>
<dbReference type="EMBL" id="AWVQ01000447">
    <property type="protein sequence ID" value="ERK70455.1"/>
    <property type="molecule type" value="Genomic_DNA"/>
</dbReference>